<keyword evidence="2" id="KW-0677">Repeat</keyword>
<dbReference type="SUPFAM" id="SSF52058">
    <property type="entry name" value="L domain-like"/>
    <property type="match status" value="1"/>
</dbReference>
<gene>
    <name evidence="7" type="ORF">OKIOD_LOCUS3769</name>
</gene>
<feature type="domain" description="Mic1" evidence="5">
    <location>
        <begin position="348"/>
        <end position="442"/>
    </location>
</feature>
<dbReference type="PANTHER" id="PTHR12897:SF4">
    <property type="entry name" value="REGULATOR OF MON1-CCZ1 COMPLEX"/>
    <property type="match status" value="1"/>
</dbReference>
<evidence type="ECO:0000256" key="4">
    <source>
        <dbReference type="SAM" id="MobiDB-lite"/>
    </source>
</evidence>
<dbReference type="InterPro" id="IPR001611">
    <property type="entry name" value="Leu-rich_rpt"/>
</dbReference>
<dbReference type="Proteomes" id="UP001158576">
    <property type="component" value="Chromosome PAR"/>
</dbReference>
<evidence type="ECO:0000256" key="1">
    <source>
        <dbReference type="ARBA" id="ARBA00022614"/>
    </source>
</evidence>
<dbReference type="InterPro" id="IPR049040">
    <property type="entry name" value="RMC1_N"/>
</dbReference>
<organism evidence="7 8">
    <name type="scientific">Oikopleura dioica</name>
    <name type="common">Tunicate</name>
    <dbReference type="NCBI Taxonomy" id="34765"/>
    <lineage>
        <taxon>Eukaryota</taxon>
        <taxon>Metazoa</taxon>
        <taxon>Chordata</taxon>
        <taxon>Tunicata</taxon>
        <taxon>Appendicularia</taxon>
        <taxon>Copelata</taxon>
        <taxon>Oikopleuridae</taxon>
        <taxon>Oikopleura</taxon>
    </lineage>
</organism>
<feature type="coiled-coil region" evidence="3">
    <location>
        <begin position="637"/>
        <end position="664"/>
    </location>
</feature>
<keyword evidence="1" id="KW-0433">Leucine-rich repeat</keyword>
<name>A0ABN7RZ47_OIKDI</name>
<dbReference type="InterPro" id="IPR032675">
    <property type="entry name" value="LRR_dom_sf"/>
</dbReference>
<dbReference type="InterPro" id="IPR040371">
    <property type="entry name" value="RMC1"/>
</dbReference>
<keyword evidence="8" id="KW-1185">Reference proteome</keyword>
<evidence type="ECO:0000313" key="8">
    <source>
        <dbReference type="Proteomes" id="UP001158576"/>
    </source>
</evidence>
<dbReference type="Pfam" id="PF13855">
    <property type="entry name" value="LRR_8"/>
    <property type="match status" value="1"/>
</dbReference>
<evidence type="ECO:0000256" key="3">
    <source>
        <dbReference type="SAM" id="Coils"/>
    </source>
</evidence>
<feature type="domain" description="Regulator of MON1-CCZ1 complex N-terminal" evidence="6">
    <location>
        <begin position="29"/>
        <end position="139"/>
    </location>
</feature>
<dbReference type="PANTHER" id="PTHR12897">
    <property type="entry name" value="COLON CANCER-ASSOCIATED PROTEIN MIC1"/>
    <property type="match status" value="1"/>
</dbReference>
<accession>A0ABN7RZ47</accession>
<dbReference type="Pfam" id="PF00560">
    <property type="entry name" value="LRR_1"/>
    <property type="match status" value="1"/>
</dbReference>
<dbReference type="InterPro" id="IPR003591">
    <property type="entry name" value="Leu-rich_rpt_typical-subtyp"/>
</dbReference>
<dbReference type="Pfam" id="PF07035">
    <property type="entry name" value="RMC1_C"/>
    <property type="match status" value="1"/>
</dbReference>
<evidence type="ECO:0000259" key="5">
    <source>
        <dbReference type="Pfam" id="PF07035"/>
    </source>
</evidence>
<dbReference type="PROSITE" id="PS51450">
    <property type="entry name" value="LRR"/>
    <property type="match status" value="1"/>
</dbReference>
<dbReference type="EMBL" id="OU015568">
    <property type="protein sequence ID" value="CAG5089422.1"/>
    <property type="molecule type" value="Genomic_DNA"/>
</dbReference>
<dbReference type="Gene3D" id="3.80.10.10">
    <property type="entry name" value="Ribonuclease Inhibitor"/>
    <property type="match status" value="1"/>
</dbReference>
<sequence length="985" mass="112059">MGVNNTEGSFLVLTTRPIKFGPASTANAVFYDEGRREILSVDSNGTITVTSHKAHIPKKTIHLQPTGQIYAIKLSDSGLVATQRSHVSLEIFFKDNSSGIADMSVSPSVKQQIISYFWLKNDQLALVTTKSLELIQISVNTAKSKLLSKQEISVAWCKYSKESSVFVISTGQEISAYLYGKDCITKIAKLDIPRVSSLKEKAVWLVQLYKTTYICHLIVQNDETRLILHQVKKNSVTEEAFMILGSAKDSYTLNVVDSLVVVHNLQVKSTSVFDVRAIPSEHGPSITGSIVSIKGLAPMVPGKPVKSCVGETTKDGIYIPQISYFTPNIIVDVRDGKLWELELPIVIEQLLQCGIFPSTSTVACALLAHPETQASGLDILKQDKNYLHVAEVLLNKGDIPQALKYHLAERNYDNFKSQKYLDAALRQDDQLFRDIYRHLEEMVLLRRPRPAPPSPVPYDPPAEEIRHERQRSPTSEMTADASFKSKILHHRVTTTPATEKRDDQSSSRHTVQKPMEPAYKQQKEEKLQQRSYVLDTGPDPFPYRRNKPNMQENSLLHYYKQIDDREDFDEIEEPGFELADFSYAGKIEPVRTFGGTKQLGAIRAFTRTLCKDDLTFVDINELVTLDPVPTRIPLHQFKLQQQALEKQANKNEALQEKILKSYEQQIPPCIKRPVSELEDYITLEPREETRDYLNSRNISREMLHGTPIDAMIKCTPPSQVTQFQAMSRENTPVTVVHHQSALKHVVEESFQDNGGYTLSLRGWFLNHLIRLNPLERSLVYLNLSFNSFEEFPPALWHCKMLKVLKLRDNPITEIPPEIRELSRLKIVMLSFCKIEKISKEFCELPALVYCDLSYNYLSEVRPEFGQLKTLKYLNLSGNQLRGFPKQMMKLNLERVKFKNNFMRVAFWKDFKLVKRDDEIKEENQNSEDEEFSCDICGASAGANSYTVLRPCSEIWGKTKVPFLMKCCGWDCAQTANAVQSATELS</sequence>
<evidence type="ECO:0000256" key="2">
    <source>
        <dbReference type="ARBA" id="ARBA00022737"/>
    </source>
</evidence>
<reference evidence="7 8" key="1">
    <citation type="submission" date="2021-04" db="EMBL/GenBank/DDBJ databases">
        <authorList>
            <person name="Bliznina A."/>
        </authorList>
    </citation>
    <scope>NUCLEOTIDE SEQUENCE [LARGE SCALE GENOMIC DNA]</scope>
</reference>
<dbReference type="InterPro" id="IPR009755">
    <property type="entry name" value="RMC1_C"/>
</dbReference>
<proteinExistence type="predicted"/>
<feature type="region of interest" description="Disordered" evidence="4">
    <location>
        <begin position="447"/>
        <end position="527"/>
    </location>
</feature>
<keyword evidence="3" id="KW-0175">Coiled coil</keyword>
<dbReference type="SMART" id="SM00369">
    <property type="entry name" value="LRR_TYP"/>
    <property type="match status" value="4"/>
</dbReference>
<feature type="compositionally biased region" description="Pro residues" evidence="4">
    <location>
        <begin position="450"/>
        <end position="460"/>
    </location>
</feature>
<protein>
    <submittedName>
        <fullName evidence="7">Oidioi.mRNA.OKI2018_I69.PAR.g12211.t1.cds</fullName>
    </submittedName>
</protein>
<evidence type="ECO:0000259" key="6">
    <source>
        <dbReference type="Pfam" id="PF21029"/>
    </source>
</evidence>
<dbReference type="Pfam" id="PF21029">
    <property type="entry name" value="RMC1_N"/>
    <property type="match status" value="1"/>
</dbReference>
<evidence type="ECO:0000313" key="7">
    <source>
        <dbReference type="EMBL" id="CAG5089422.1"/>
    </source>
</evidence>